<evidence type="ECO:0000256" key="10">
    <source>
        <dbReference type="HAMAP-Rule" id="MF_00801"/>
    </source>
</evidence>
<keyword evidence="12" id="KW-1185">Reference proteome</keyword>
<dbReference type="PANTHER" id="PTHR28511:SF1">
    <property type="entry name" value="ENDONUCLEASE V"/>
    <property type="match status" value="1"/>
</dbReference>
<reference evidence="11 12" key="1">
    <citation type="journal article" date="2015" name="Genome Announc.">
        <title>Draft Genome Sequence of Norvancomycin-Producing Strain Amycolatopsis orientalis CPCC200066.</title>
        <authorList>
            <person name="Lei X."/>
            <person name="Yuan F."/>
            <person name="Shi Y."/>
            <person name="Li X."/>
            <person name="Wang L."/>
            <person name="Hong B."/>
        </authorList>
    </citation>
    <scope>NUCLEOTIDE SEQUENCE [LARGE SCALE GENOMIC DNA]</scope>
    <source>
        <strain evidence="11 12">B-37</strain>
    </source>
</reference>
<protein>
    <recommendedName>
        <fullName evidence="10">Endonuclease V</fullName>
        <ecNumber evidence="10">3.1.21.7</ecNumber>
    </recommendedName>
    <alternativeName>
        <fullName evidence="10">Deoxyinosine 3'endonuclease</fullName>
    </alternativeName>
    <alternativeName>
        <fullName evidence="10">Deoxyribonuclease V</fullName>
        <shortName evidence="10">DNase V</shortName>
    </alternativeName>
</protein>
<dbReference type="EC" id="3.1.21.7" evidence="10"/>
<evidence type="ECO:0000256" key="6">
    <source>
        <dbReference type="ARBA" id="ARBA00022763"/>
    </source>
</evidence>
<keyword evidence="2 10" id="KW-0963">Cytoplasm</keyword>
<dbReference type="FunFam" id="3.30.2170.10:FF:000007">
    <property type="entry name" value="Endonuclease V"/>
    <property type="match status" value="1"/>
</dbReference>
<dbReference type="NCBIfam" id="NF008629">
    <property type="entry name" value="PRK11617.1"/>
    <property type="match status" value="1"/>
</dbReference>
<dbReference type="AlphaFoldDB" id="A0A193BSP5"/>
<dbReference type="GO" id="GO:0003727">
    <property type="term" value="F:single-stranded RNA binding"/>
    <property type="evidence" value="ECO:0007669"/>
    <property type="project" value="TreeGrafter"/>
</dbReference>
<organism evidence="11 12">
    <name type="scientific">Amycolatopsis orientalis</name>
    <name type="common">Nocardia orientalis</name>
    <dbReference type="NCBI Taxonomy" id="31958"/>
    <lineage>
        <taxon>Bacteria</taxon>
        <taxon>Bacillati</taxon>
        <taxon>Actinomycetota</taxon>
        <taxon>Actinomycetes</taxon>
        <taxon>Pseudonocardiales</taxon>
        <taxon>Pseudonocardiaceae</taxon>
        <taxon>Amycolatopsis</taxon>
    </lineage>
</organism>
<comment type="cofactor">
    <cofactor evidence="10">
        <name>Mg(2+)</name>
        <dbReference type="ChEBI" id="CHEBI:18420"/>
    </cofactor>
</comment>
<name>A0A193BSP5_AMYOR</name>
<dbReference type="GO" id="GO:0043737">
    <property type="term" value="F:deoxyribonuclease V activity"/>
    <property type="evidence" value="ECO:0007669"/>
    <property type="project" value="UniProtKB-UniRule"/>
</dbReference>
<keyword evidence="8 10" id="KW-0460">Magnesium</keyword>
<feature type="binding site" evidence="10">
    <location>
        <position position="112"/>
    </location>
    <ligand>
        <name>Mg(2+)</name>
        <dbReference type="ChEBI" id="CHEBI:18420"/>
    </ligand>
</feature>
<evidence type="ECO:0000256" key="2">
    <source>
        <dbReference type="ARBA" id="ARBA00022490"/>
    </source>
</evidence>
<dbReference type="Gene3D" id="3.30.2170.10">
    <property type="entry name" value="archaeoglobus fulgidus dsm 4304 superfamily"/>
    <property type="match status" value="1"/>
</dbReference>
<evidence type="ECO:0000256" key="4">
    <source>
        <dbReference type="ARBA" id="ARBA00022723"/>
    </source>
</evidence>
<evidence type="ECO:0000256" key="9">
    <source>
        <dbReference type="ARBA" id="ARBA00023204"/>
    </source>
</evidence>
<dbReference type="RefSeq" id="WP_044852184.1">
    <property type="nucleotide sequence ID" value="NZ_CP016174.1"/>
</dbReference>
<keyword evidence="9 10" id="KW-0234">DNA repair</keyword>
<feature type="binding site" evidence="10">
    <location>
        <position position="44"/>
    </location>
    <ligand>
        <name>Mg(2+)</name>
        <dbReference type="ChEBI" id="CHEBI:18420"/>
    </ligand>
</feature>
<comment type="catalytic activity">
    <reaction evidence="10">
        <text>Endonucleolytic cleavage at apurinic or apyrimidinic sites to products with a 5'-phosphate.</text>
        <dbReference type="EC" id="3.1.21.7"/>
    </reaction>
</comment>
<keyword evidence="7 10" id="KW-0378">Hydrolase</keyword>
<evidence type="ECO:0000256" key="1">
    <source>
        <dbReference type="ARBA" id="ARBA00004496"/>
    </source>
</evidence>
<comment type="subcellular location">
    <subcellularLocation>
        <location evidence="1 10">Cytoplasm</location>
    </subcellularLocation>
</comment>
<feature type="site" description="Interaction with target DNA" evidence="10">
    <location>
        <position position="82"/>
    </location>
</feature>
<keyword evidence="4 10" id="KW-0479">Metal-binding</keyword>
<dbReference type="GO" id="GO:0016891">
    <property type="term" value="F:RNA endonuclease activity producing 5'-phosphomonoesters, hydrolytic mechanism"/>
    <property type="evidence" value="ECO:0007669"/>
    <property type="project" value="TreeGrafter"/>
</dbReference>
<evidence type="ECO:0000313" key="12">
    <source>
        <dbReference type="Proteomes" id="UP000093695"/>
    </source>
</evidence>
<comment type="similarity">
    <text evidence="10">Belongs to the endonuclease V family.</text>
</comment>
<comment type="function">
    <text evidence="10">DNA repair enzyme involved in the repair of deaminated bases. Selectively cleaves double-stranded DNA at the second phosphodiester bond 3' to a deoxyinosine leaving behind the intact lesion on the nicked DNA.</text>
</comment>
<evidence type="ECO:0000256" key="5">
    <source>
        <dbReference type="ARBA" id="ARBA00022759"/>
    </source>
</evidence>
<keyword evidence="3 10" id="KW-0540">Nuclease</keyword>
<accession>A0A193BSP5</accession>
<dbReference type="STRING" id="31958.SD37_05860"/>
<evidence type="ECO:0000256" key="3">
    <source>
        <dbReference type="ARBA" id="ARBA00022722"/>
    </source>
</evidence>
<dbReference type="GO" id="GO:0006281">
    <property type="term" value="P:DNA repair"/>
    <property type="evidence" value="ECO:0007669"/>
    <property type="project" value="UniProtKB-UniRule"/>
</dbReference>
<dbReference type="GO" id="GO:0005737">
    <property type="term" value="C:cytoplasm"/>
    <property type="evidence" value="ECO:0007669"/>
    <property type="project" value="UniProtKB-SubCell"/>
</dbReference>
<dbReference type="eggNOG" id="COG1515">
    <property type="taxonomic scope" value="Bacteria"/>
</dbReference>
<dbReference type="Pfam" id="PF04493">
    <property type="entry name" value="Endonuclease_5"/>
    <property type="match status" value="1"/>
</dbReference>
<dbReference type="PANTHER" id="PTHR28511">
    <property type="entry name" value="ENDONUCLEASE V"/>
    <property type="match status" value="1"/>
</dbReference>
<gene>
    <name evidence="10" type="primary">nfi</name>
    <name evidence="11" type="ORF">SD37_05860</name>
</gene>
<keyword evidence="6 10" id="KW-0227">DNA damage</keyword>
<dbReference type="EMBL" id="CP016174">
    <property type="protein sequence ID" value="ANN15227.1"/>
    <property type="molecule type" value="Genomic_DNA"/>
</dbReference>
<sequence>MDIVTAHDRPNTVAEAIEIQETLRGLVELEDRCPQEIVTVTGLDVAYDEESDLIAAAAVTLETAGFRVVEKRTVVSEVSFPYEPGLFAFRELPSLIDALRALDHTPDLLICDGHGLAHPRRFGLACHVGVVTGLPTVGVGKTRFIGEHAEPGRERGARTPLTDGGEVVGTVLRTQDGVKPLYVSVGHKISLDNACRQVLRLCPAFRQPETTRHADRLARDTLKEALAR</sequence>
<evidence type="ECO:0000256" key="8">
    <source>
        <dbReference type="ARBA" id="ARBA00022842"/>
    </source>
</evidence>
<evidence type="ECO:0000313" key="11">
    <source>
        <dbReference type="EMBL" id="ANN15227.1"/>
    </source>
</evidence>
<dbReference type="HAMAP" id="MF_00801">
    <property type="entry name" value="Endonuclease_5"/>
    <property type="match status" value="1"/>
</dbReference>
<evidence type="ECO:0000256" key="7">
    <source>
        <dbReference type="ARBA" id="ARBA00022801"/>
    </source>
</evidence>
<dbReference type="Proteomes" id="UP000093695">
    <property type="component" value="Chromosome"/>
</dbReference>
<dbReference type="CDD" id="cd06559">
    <property type="entry name" value="Endonuclease_V"/>
    <property type="match status" value="1"/>
</dbReference>
<dbReference type="KEGG" id="aori:SD37_05860"/>
<keyword evidence="5 10" id="KW-0255">Endonuclease</keyword>
<dbReference type="InterPro" id="IPR007581">
    <property type="entry name" value="Endonuclease-V"/>
</dbReference>
<dbReference type="GO" id="GO:0000287">
    <property type="term" value="F:magnesium ion binding"/>
    <property type="evidence" value="ECO:0007669"/>
    <property type="project" value="UniProtKB-UniRule"/>
</dbReference>
<proteinExistence type="inferred from homology"/>